<dbReference type="GO" id="GO:0003677">
    <property type="term" value="F:DNA binding"/>
    <property type="evidence" value="ECO:0007669"/>
    <property type="project" value="UniProtKB-KW"/>
</dbReference>
<keyword evidence="5" id="KW-0804">Transcription</keyword>
<dbReference type="PANTHER" id="PTHR33238">
    <property type="entry name" value="IRON (METAL) DEPENDENT REPRESSOR, DTXR FAMILY"/>
    <property type="match status" value="1"/>
</dbReference>
<accession>A0A1T4VMZ8</accession>
<dbReference type="SUPFAM" id="SSF46785">
    <property type="entry name" value="Winged helix' DNA-binding domain"/>
    <property type="match status" value="1"/>
</dbReference>
<evidence type="ECO:0000259" key="8">
    <source>
        <dbReference type="Pfam" id="PF02742"/>
    </source>
</evidence>
<dbReference type="GO" id="GO:0003700">
    <property type="term" value="F:DNA-binding transcription factor activity"/>
    <property type="evidence" value="ECO:0007669"/>
    <property type="project" value="InterPro"/>
</dbReference>
<keyword evidence="10" id="KW-1185">Reference proteome</keyword>
<dbReference type="InterPro" id="IPR022689">
    <property type="entry name" value="Iron_dep_repressor"/>
</dbReference>
<protein>
    <recommendedName>
        <fullName evidence="2">Transcriptional regulator MntR</fullName>
    </recommendedName>
</protein>
<dbReference type="PANTHER" id="PTHR33238:SF7">
    <property type="entry name" value="IRON-DEPENDENT TRANSCRIPTIONAL REGULATOR"/>
    <property type="match status" value="1"/>
</dbReference>
<name>A0A1T4VMZ8_9GAMM</name>
<dbReference type="InterPro" id="IPR050536">
    <property type="entry name" value="DtxR_MntR_Metal-Reg"/>
</dbReference>
<keyword evidence="3" id="KW-0805">Transcription regulation</keyword>
<dbReference type="InterPro" id="IPR022687">
    <property type="entry name" value="HTH_DTXR"/>
</dbReference>
<evidence type="ECO:0000259" key="7">
    <source>
        <dbReference type="Pfam" id="PF01325"/>
    </source>
</evidence>
<evidence type="ECO:0000313" key="9">
    <source>
        <dbReference type="EMBL" id="SKA66362.1"/>
    </source>
</evidence>
<evidence type="ECO:0000256" key="6">
    <source>
        <dbReference type="ARBA" id="ARBA00025185"/>
    </source>
</evidence>
<feature type="domain" description="HTH dtxR-type" evidence="7">
    <location>
        <begin position="26"/>
        <end position="77"/>
    </location>
</feature>
<dbReference type="Gene3D" id="1.10.10.10">
    <property type="entry name" value="Winged helix-like DNA-binding domain superfamily/Winged helix DNA-binding domain"/>
    <property type="match status" value="1"/>
</dbReference>
<dbReference type="Gene3D" id="1.10.60.10">
    <property type="entry name" value="Iron dependent repressor, metal binding and dimerisation domain"/>
    <property type="match status" value="1"/>
</dbReference>
<dbReference type="GO" id="GO:0046914">
    <property type="term" value="F:transition metal ion binding"/>
    <property type="evidence" value="ECO:0007669"/>
    <property type="project" value="InterPro"/>
</dbReference>
<organism evidence="9 10">
    <name type="scientific">Succinivibrio dextrinosolvens DSM 3072</name>
    <dbReference type="NCBI Taxonomy" id="1123324"/>
    <lineage>
        <taxon>Bacteria</taxon>
        <taxon>Pseudomonadati</taxon>
        <taxon>Pseudomonadota</taxon>
        <taxon>Gammaproteobacteria</taxon>
        <taxon>Aeromonadales</taxon>
        <taxon>Succinivibrionaceae</taxon>
        <taxon>Succinivibrio</taxon>
    </lineage>
</organism>
<dbReference type="Pfam" id="PF01325">
    <property type="entry name" value="Fe_dep_repress"/>
    <property type="match status" value="1"/>
</dbReference>
<dbReference type="SUPFAM" id="SSF47979">
    <property type="entry name" value="Iron-dependent repressor protein, dimerization domain"/>
    <property type="match status" value="1"/>
</dbReference>
<evidence type="ECO:0000256" key="2">
    <source>
        <dbReference type="ARBA" id="ARBA00022386"/>
    </source>
</evidence>
<evidence type="ECO:0000256" key="5">
    <source>
        <dbReference type="ARBA" id="ARBA00023163"/>
    </source>
</evidence>
<dbReference type="SMART" id="SM00529">
    <property type="entry name" value="HTH_DTXR"/>
    <property type="match status" value="1"/>
</dbReference>
<keyword evidence="4" id="KW-0238">DNA-binding</keyword>
<proteinExistence type="inferred from homology"/>
<comment type="function">
    <text evidence="6">In the presence of manganese, represses expression of mntH and mntS. Up-regulates expression of mntP.</text>
</comment>
<dbReference type="InterPro" id="IPR036390">
    <property type="entry name" value="WH_DNA-bd_sf"/>
</dbReference>
<gene>
    <name evidence="9" type="ORF">SAMN02745213_01806</name>
</gene>
<evidence type="ECO:0000313" key="10">
    <source>
        <dbReference type="Proteomes" id="UP000242432"/>
    </source>
</evidence>
<dbReference type="InterPro" id="IPR036421">
    <property type="entry name" value="Fe_dep_repressor_sf"/>
</dbReference>
<dbReference type="RefSeq" id="WP_197017893.1">
    <property type="nucleotide sequence ID" value="NZ_FUXX01000035.1"/>
</dbReference>
<dbReference type="GO" id="GO:0046983">
    <property type="term" value="F:protein dimerization activity"/>
    <property type="evidence" value="ECO:0007669"/>
    <property type="project" value="InterPro"/>
</dbReference>
<reference evidence="10" key="1">
    <citation type="submission" date="2017-02" db="EMBL/GenBank/DDBJ databases">
        <authorList>
            <person name="Varghese N."/>
            <person name="Submissions S."/>
        </authorList>
    </citation>
    <scope>NUCLEOTIDE SEQUENCE [LARGE SCALE GENOMIC DNA]</scope>
    <source>
        <strain evidence="10">DSM 3072</strain>
    </source>
</reference>
<evidence type="ECO:0000256" key="1">
    <source>
        <dbReference type="ARBA" id="ARBA00007871"/>
    </source>
</evidence>
<dbReference type="Pfam" id="PF02742">
    <property type="entry name" value="Fe_dep_repr_C"/>
    <property type="match status" value="1"/>
</dbReference>
<dbReference type="EMBL" id="FUXX01000035">
    <property type="protein sequence ID" value="SKA66362.1"/>
    <property type="molecule type" value="Genomic_DNA"/>
</dbReference>
<dbReference type="AlphaFoldDB" id="A0A1T4VMZ8"/>
<evidence type="ECO:0000256" key="4">
    <source>
        <dbReference type="ARBA" id="ARBA00023125"/>
    </source>
</evidence>
<dbReference type="Proteomes" id="UP000242432">
    <property type="component" value="Unassembled WGS sequence"/>
</dbReference>
<dbReference type="STRING" id="83771.SAMN02910357_02065"/>
<sequence>MEKIKSAPTALDAVPEAVQKKTGEIAESGETYLETILVIKERRSNGLVRAVDVANELKLSKPSVSRGLGLLKEKDLIRIGLAGDIEFTPEGRKMAESIFKRHQYLTVFFKSVANVPSDVAETDACRIEHVISDKTMKGIIKYLKDHELV</sequence>
<dbReference type="InterPro" id="IPR036388">
    <property type="entry name" value="WH-like_DNA-bd_sf"/>
</dbReference>
<feature type="domain" description="Iron dependent repressor metal binding and dimerisation" evidence="8">
    <location>
        <begin position="88"/>
        <end position="145"/>
    </location>
</feature>
<dbReference type="InterPro" id="IPR001367">
    <property type="entry name" value="Fe_dep_repressor"/>
</dbReference>
<evidence type="ECO:0000256" key="3">
    <source>
        <dbReference type="ARBA" id="ARBA00023015"/>
    </source>
</evidence>
<comment type="similarity">
    <text evidence="1">Belongs to the DtxR/MntR family.</text>
</comment>